<accession>A0A6C0KCF6</accession>
<name>A0A6C0KCF6_9ZZZZ</name>
<dbReference type="AlphaFoldDB" id="A0A6C0KCF6"/>
<feature type="transmembrane region" description="Helical" evidence="1">
    <location>
        <begin position="21"/>
        <end position="43"/>
    </location>
</feature>
<feature type="transmembrane region" description="Helical" evidence="1">
    <location>
        <begin position="63"/>
        <end position="84"/>
    </location>
</feature>
<keyword evidence="1" id="KW-0472">Membrane</keyword>
<proteinExistence type="predicted"/>
<sequence>MKIDEYISRNKVLSMNTFLSAFIFVYISSVTATVFDPIFNFIFPDEKVKKLRLQLSPTANIEIGIFLLETLRCLVYSTTFYYTFGSYLTS</sequence>
<keyword evidence="1" id="KW-0812">Transmembrane</keyword>
<evidence type="ECO:0000313" key="2">
    <source>
        <dbReference type="EMBL" id="QHU14407.1"/>
    </source>
</evidence>
<organism evidence="2">
    <name type="scientific">viral metagenome</name>
    <dbReference type="NCBI Taxonomy" id="1070528"/>
    <lineage>
        <taxon>unclassified sequences</taxon>
        <taxon>metagenomes</taxon>
        <taxon>organismal metagenomes</taxon>
    </lineage>
</organism>
<evidence type="ECO:0000256" key="1">
    <source>
        <dbReference type="SAM" id="Phobius"/>
    </source>
</evidence>
<protein>
    <submittedName>
        <fullName evidence="2">Uncharacterized protein</fullName>
    </submittedName>
</protein>
<reference evidence="2" key="1">
    <citation type="journal article" date="2020" name="Nature">
        <title>Giant virus diversity and host interactions through global metagenomics.</title>
        <authorList>
            <person name="Schulz F."/>
            <person name="Roux S."/>
            <person name="Paez-Espino D."/>
            <person name="Jungbluth S."/>
            <person name="Walsh D.A."/>
            <person name="Denef V.J."/>
            <person name="McMahon K.D."/>
            <person name="Konstantinidis K.T."/>
            <person name="Eloe-Fadrosh E.A."/>
            <person name="Kyrpides N.C."/>
            <person name="Woyke T."/>
        </authorList>
    </citation>
    <scope>NUCLEOTIDE SEQUENCE</scope>
    <source>
        <strain evidence="2">GVMAG-S-1102113-118</strain>
    </source>
</reference>
<keyword evidence="1" id="KW-1133">Transmembrane helix</keyword>
<dbReference type="EMBL" id="MN740840">
    <property type="protein sequence ID" value="QHU14407.1"/>
    <property type="molecule type" value="Genomic_DNA"/>
</dbReference>